<sequence length="226" mass="25538">MAKTQAYALALGIATLYLLVIVAQNRYNLWDILPQSTSSRTITPVEVEGVPEWIRTYYQKQSVERLRFIEQLSKVRALAIYNLIVPEVYCPNILRIGGVDDGGKNVCNVRQTPRNNCRVYGYDRDAQSEDTHWQYEAINGKLTTVTIANATREDSHESTLGAEHEILIPFLGNHNVCQLFIEIHGLDATICCSLGKRIRHVTYAVNILSFTVTACIDMEYRSLSPT</sequence>
<proteinExistence type="predicted"/>
<evidence type="ECO:0000313" key="1">
    <source>
        <dbReference type="EMBL" id="VDL81470.1"/>
    </source>
</evidence>
<dbReference type="STRING" id="27835.A0A0N4YL12"/>
<protein>
    <submittedName>
        <fullName evidence="3">DUF3421 domain-containing protein</fullName>
    </submittedName>
</protein>
<evidence type="ECO:0000313" key="3">
    <source>
        <dbReference type="WBParaSite" id="NBR_0001776401-mRNA-1"/>
    </source>
</evidence>
<dbReference type="Proteomes" id="UP000271162">
    <property type="component" value="Unassembled WGS sequence"/>
</dbReference>
<name>A0A0N4YL12_NIPBR</name>
<keyword evidence="2" id="KW-1185">Reference proteome</keyword>
<dbReference type="OMA" id="ACIDMEY"/>
<dbReference type="EMBL" id="UYSL01022962">
    <property type="protein sequence ID" value="VDL81470.1"/>
    <property type="molecule type" value="Genomic_DNA"/>
</dbReference>
<accession>A0A0N4YL12</accession>
<reference evidence="3" key="1">
    <citation type="submission" date="2017-02" db="UniProtKB">
        <authorList>
            <consortium name="WormBaseParasite"/>
        </authorList>
    </citation>
    <scope>IDENTIFICATION</scope>
</reference>
<dbReference type="AlphaFoldDB" id="A0A0N4YL12"/>
<reference evidence="1 2" key="2">
    <citation type="submission" date="2018-11" db="EMBL/GenBank/DDBJ databases">
        <authorList>
            <consortium name="Pathogen Informatics"/>
        </authorList>
    </citation>
    <scope>NUCLEOTIDE SEQUENCE [LARGE SCALE GENOMIC DNA]</scope>
</reference>
<dbReference type="WBParaSite" id="NBR_0001776401-mRNA-1">
    <property type="protein sequence ID" value="NBR_0001776401-mRNA-1"/>
    <property type="gene ID" value="NBR_0001776401"/>
</dbReference>
<organism evidence="3">
    <name type="scientific">Nippostrongylus brasiliensis</name>
    <name type="common">Rat hookworm</name>
    <dbReference type="NCBI Taxonomy" id="27835"/>
    <lineage>
        <taxon>Eukaryota</taxon>
        <taxon>Metazoa</taxon>
        <taxon>Ecdysozoa</taxon>
        <taxon>Nematoda</taxon>
        <taxon>Chromadorea</taxon>
        <taxon>Rhabditida</taxon>
        <taxon>Rhabditina</taxon>
        <taxon>Rhabditomorpha</taxon>
        <taxon>Strongyloidea</taxon>
        <taxon>Heligmosomidae</taxon>
        <taxon>Nippostrongylus</taxon>
    </lineage>
</organism>
<evidence type="ECO:0000313" key="2">
    <source>
        <dbReference type="Proteomes" id="UP000271162"/>
    </source>
</evidence>
<gene>
    <name evidence="1" type="ORF">NBR_LOCUS17765</name>
</gene>